<accession>A0ACA9M941</accession>
<dbReference type="EMBL" id="CAJVPT010011273">
    <property type="protein sequence ID" value="CAG8578074.1"/>
    <property type="molecule type" value="Genomic_DNA"/>
</dbReference>
<reference evidence="1" key="1">
    <citation type="submission" date="2021-06" db="EMBL/GenBank/DDBJ databases">
        <authorList>
            <person name="Kallberg Y."/>
            <person name="Tangrot J."/>
            <person name="Rosling A."/>
        </authorList>
    </citation>
    <scope>NUCLEOTIDE SEQUENCE</scope>
    <source>
        <strain evidence="1">CL356</strain>
    </source>
</reference>
<dbReference type="Proteomes" id="UP000789525">
    <property type="component" value="Unassembled WGS sequence"/>
</dbReference>
<protein>
    <submittedName>
        <fullName evidence="1">6800_t:CDS:1</fullName>
    </submittedName>
</protein>
<comment type="caution">
    <text evidence="1">The sequence shown here is derived from an EMBL/GenBank/DDBJ whole genome shotgun (WGS) entry which is preliminary data.</text>
</comment>
<organism evidence="1 2">
    <name type="scientific">Acaulospora colombiana</name>
    <dbReference type="NCBI Taxonomy" id="27376"/>
    <lineage>
        <taxon>Eukaryota</taxon>
        <taxon>Fungi</taxon>
        <taxon>Fungi incertae sedis</taxon>
        <taxon>Mucoromycota</taxon>
        <taxon>Glomeromycotina</taxon>
        <taxon>Glomeromycetes</taxon>
        <taxon>Diversisporales</taxon>
        <taxon>Acaulosporaceae</taxon>
        <taxon>Acaulospora</taxon>
    </lineage>
</organism>
<proteinExistence type="predicted"/>
<gene>
    <name evidence="1" type="ORF">ACOLOM_LOCUS5863</name>
</gene>
<feature type="non-terminal residue" evidence="1">
    <location>
        <position position="515"/>
    </location>
</feature>
<keyword evidence="2" id="KW-1185">Reference proteome</keyword>
<evidence type="ECO:0000313" key="2">
    <source>
        <dbReference type="Proteomes" id="UP000789525"/>
    </source>
</evidence>
<evidence type="ECO:0000313" key="1">
    <source>
        <dbReference type="EMBL" id="CAG8578074.1"/>
    </source>
</evidence>
<name>A0ACA9M941_9GLOM</name>
<sequence>MQRSTLSTYGRQPRLVAFDTRIPLSKEHLKEHISQEQNILKPSIGQYGFIASIDHEANRKHLQMSTRSTYIDYDIVPNPIESNPYGVNGVAGAPAPYAVDMAARPVHLSLWTRPYPQVSAMPSFLARLLHSFLGDWATKDRKASNATAYPGNSTSRLEAAPLLALLVGTRANPRPMDQCDDPGLFQTMSTQTRTYTSKESTVTSVNTVIFTETNQTARPIELPPPPFTSLPEAPTPTIRPPLAPDDSPYTNPTRPTGTQSLQAQPTPNPQAGAQENSPSGINTEVGSNMSTLSTRYIDGSGTIQGSGSSESPSVNNLPYVYVLSHSLYPVPLISLSYRNGSRKNDNKTAFQISTPAGVIIGITAGLVIAGLLAFSVYRYRSSRRRAGFSSQEKLISKKGIGIAVLAAGMIFLISLLRGDIDGFTSQPKPEFKAVTDSACPTAFNGVHTKVLSVAAPVKYRLACDAIDWVFYSEDPYFKVYIFEGDASTNFAYLDTSLALFATANRVYHYTVYPEL</sequence>